<protein>
    <submittedName>
        <fullName evidence="3">Uncharacterized protein</fullName>
    </submittedName>
</protein>
<keyword evidence="4" id="KW-1185">Reference proteome</keyword>
<evidence type="ECO:0000256" key="1">
    <source>
        <dbReference type="SAM" id="Coils"/>
    </source>
</evidence>
<feature type="region of interest" description="Disordered" evidence="2">
    <location>
        <begin position="1"/>
        <end position="54"/>
    </location>
</feature>
<name>A0A370TA70_9HELO</name>
<dbReference type="Proteomes" id="UP000254866">
    <property type="component" value="Unassembled WGS sequence"/>
</dbReference>
<dbReference type="RefSeq" id="XP_031865056.1">
    <property type="nucleotide sequence ID" value="XM_032018648.1"/>
</dbReference>
<dbReference type="GeneID" id="43602874"/>
<accession>A0A370TA70</accession>
<sequence>MAEVRNNHGRQSTFDDDNVRDRDPTVAVGDSRPVPQLEDAPPGRSSQEGIPGTPFAPTYRSIFTVTGPGKKLLPSLAHVNCSYLSTRGFPPTLLQLKQHVHSLTVLIKAITVSTAPGVVDNANKGLPNLPSFTDGETYDFLNDLCKPYQGPKNKALKPHHNLPLTSLLNFVEEKHIHSDDRRSTEVRVRDICPLHRSEEIPDNGHALPYATHQALIAHANEVLELLDHEYSAKGGVLGILPGEDEKDDREKAESTLLGQMILYLQRLVQRLHDLERLYANAMDVIAGEAVVPHQALSRLGVDGRKGREVVYPQDRFVLANAGEDLWQFLNGEFEKKEVEDALAMSSSKSQGVTGEALWKRQGDLETSKGMVALDITTRYYRLRGDKLKTVFVIPAHQNHPGTKVTRDMEKVPTVVSVVKPTWPERASTLEKKHRSDIEDLKRLRQENTLLKAEAEWGQDEKKILLFQHETLSGKVQHYKNKAEKMRSILKEPRNTTKRGLVELANNNLALQAELEGLLKEVRKDRESVEKEKMAAKEAKREQGRLRLGLMEQHLELAANERKAEEAQNMADKLKEAWKGRIIEVEVLKQYLTEKHIETGEKQVSEANMKKGRESAAQIIASILSDRPSGEVIVPGEETGQRGPSMSGAL</sequence>
<evidence type="ECO:0000313" key="4">
    <source>
        <dbReference type="Proteomes" id="UP000254866"/>
    </source>
</evidence>
<evidence type="ECO:0000256" key="2">
    <source>
        <dbReference type="SAM" id="MobiDB-lite"/>
    </source>
</evidence>
<feature type="coiled-coil region" evidence="1">
    <location>
        <begin position="500"/>
        <end position="576"/>
    </location>
</feature>
<feature type="region of interest" description="Disordered" evidence="2">
    <location>
        <begin position="627"/>
        <end position="649"/>
    </location>
</feature>
<keyword evidence="1" id="KW-0175">Coiled coil</keyword>
<dbReference type="EMBL" id="NPIC01000014">
    <property type="protein sequence ID" value="RDL30680.1"/>
    <property type="molecule type" value="Genomic_DNA"/>
</dbReference>
<gene>
    <name evidence="3" type="ORF">BP5553_10025</name>
</gene>
<dbReference type="OrthoDB" id="5413531at2759"/>
<evidence type="ECO:0000313" key="3">
    <source>
        <dbReference type="EMBL" id="RDL30680.1"/>
    </source>
</evidence>
<proteinExistence type="predicted"/>
<dbReference type="AlphaFoldDB" id="A0A370TA70"/>
<organism evidence="3 4">
    <name type="scientific">Venustampulla echinocandica</name>
    <dbReference type="NCBI Taxonomy" id="2656787"/>
    <lineage>
        <taxon>Eukaryota</taxon>
        <taxon>Fungi</taxon>
        <taxon>Dikarya</taxon>
        <taxon>Ascomycota</taxon>
        <taxon>Pezizomycotina</taxon>
        <taxon>Leotiomycetes</taxon>
        <taxon>Helotiales</taxon>
        <taxon>Pleuroascaceae</taxon>
        <taxon>Venustampulla</taxon>
    </lineage>
</organism>
<feature type="coiled-coil region" evidence="1">
    <location>
        <begin position="426"/>
        <end position="460"/>
    </location>
</feature>
<reference evidence="3 4" key="1">
    <citation type="journal article" date="2018" name="IMA Fungus">
        <title>IMA Genome-F 9: Draft genome sequence of Annulohypoxylon stygium, Aspergillus mulundensis, Berkeleyomyces basicola (syn. Thielaviopsis basicola), Ceratocystis smalleyi, two Cercospora beticola strains, Coleophoma cylindrospora, Fusarium fracticaudum, Phialophora cf. hyalina, and Morchella septimelata.</title>
        <authorList>
            <person name="Wingfield B.D."/>
            <person name="Bills G.F."/>
            <person name="Dong Y."/>
            <person name="Huang W."/>
            <person name="Nel W.J."/>
            <person name="Swalarsk-Parry B.S."/>
            <person name="Vaghefi N."/>
            <person name="Wilken P.M."/>
            <person name="An Z."/>
            <person name="de Beer Z.W."/>
            <person name="De Vos L."/>
            <person name="Chen L."/>
            <person name="Duong T.A."/>
            <person name="Gao Y."/>
            <person name="Hammerbacher A."/>
            <person name="Kikkert J.R."/>
            <person name="Li Y."/>
            <person name="Li H."/>
            <person name="Li K."/>
            <person name="Li Q."/>
            <person name="Liu X."/>
            <person name="Ma X."/>
            <person name="Naidoo K."/>
            <person name="Pethybridge S.J."/>
            <person name="Sun J."/>
            <person name="Steenkamp E.T."/>
            <person name="van der Nest M.A."/>
            <person name="van Wyk S."/>
            <person name="Wingfield M.J."/>
            <person name="Xiong C."/>
            <person name="Yue Q."/>
            <person name="Zhang X."/>
        </authorList>
    </citation>
    <scope>NUCLEOTIDE SEQUENCE [LARGE SCALE GENOMIC DNA]</scope>
    <source>
        <strain evidence="3 4">BP 5553</strain>
    </source>
</reference>
<comment type="caution">
    <text evidence="3">The sequence shown here is derived from an EMBL/GenBank/DDBJ whole genome shotgun (WGS) entry which is preliminary data.</text>
</comment>